<keyword evidence="6 8" id="KW-0238">DNA-binding</keyword>
<feature type="domain" description="Topo IA-type catalytic" evidence="11">
    <location>
        <begin position="155"/>
        <end position="607"/>
    </location>
</feature>
<dbReference type="InterPro" id="IPR013825">
    <property type="entry name" value="Topo_IA_cen_sub2"/>
</dbReference>
<reference evidence="12 13" key="1">
    <citation type="submission" date="2022-01" db="EMBL/GenBank/DDBJ databases">
        <title>Whole genome-based taxonomy of the Shewanellaceae.</title>
        <authorList>
            <person name="Martin-Rodriguez A.J."/>
        </authorList>
    </citation>
    <scope>NUCLEOTIDE SEQUENCE [LARGE SCALE GENOMIC DNA]</scope>
    <source>
        <strain evidence="12 13">DSM 24955</strain>
    </source>
</reference>
<dbReference type="InterPro" id="IPR013497">
    <property type="entry name" value="Topo_IA_cen"/>
</dbReference>
<evidence type="ECO:0000313" key="13">
    <source>
        <dbReference type="Proteomes" id="UP001202134"/>
    </source>
</evidence>
<feature type="compositionally biased region" description="Low complexity" evidence="9">
    <location>
        <begin position="654"/>
        <end position="665"/>
    </location>
</feature>
<feature type="region of interest" description="Disordered" evidence="9">
    <location>
        <begin position="618"/>
        <end position="676"/>
    </location>
</feature>
<dbReference type="InterPro" id="IPR003602">
    <property type="entry name" value="Topo_IA_DNA-bd_dom"/>
</dbReference>
<dbReference type="PANTHER" id="PTHR11390:SF21">
    <property type="entry name" value="DNA TOPOISOMERASE 3-ALPHA"/>
    <property type="match status" value="1"/>
</dbReference>
<comment type="caution">
    <text evidence="12">The sequence shown here is derived from an EMBL/GenBank/DDBJ whole genome shotgun (WGS) entry which is preliminary data.</text>
</comment>
<proteinExistence type="inferred from homology"/>
<feature type="site" description="Interaction with DNA" evidence="8">
    <location>
        <position position="61"/>
    </location>
</feature>
<name>A0ABT0KUS2_9GAMM</name>
<feature type="active site" description="O-(5'-phospho-DNA)-tyrosine intermediate" evidence="8">
    <location>
        <position position="328"/>
    </location>
</feature>
<dbReference type="PROSITE" id="PS50880">
    <property type="entry name" value="TOPRIM"/>
    <property type="match status" value="1"/>
</dbReference>
<dbReference type="Gene3D" id="3.40.50.140">
    <property type="match status" value="1"/>
</dbReference>
<dbReference type="EC" id="5.6.2.1" evidence="8"/>
<dbReference type="CDD" id="cd00186">
    <property type="entry name" value="TOP1Ac"/>
    <property type="match status" value="1"/>
</dbReference>
<dbReference type="SMART" id="SM00493">
    <property type="entry name" value="TOPRIM"/>
    <property type="match status" value="1"/>
</dbReference>
<feature type="site" description="Interaction with DNA" evidence="8">
    <location>
        <position position="170"/>
    </location>
</feature>
<dbReference type="InterPro" id="IPR003601">
    <property type="entry name" value="Topo_IA_2"/>
</dbReference>
<evidence type="ECO:0000256" key="3">
    <source>
        <dbReference type="ARBA" id="ARBA00022723"/>
    </source>
</evidence>
<protein>
    <recommendedName>
        <fullName evidence="8">DNA topoisomerase 3</fullName>
        <ecNumber evidence="8">5.6.2.1</ecNumber>
    </recommendedName>
    <alternativeName>
        <fullName evidence="8">DNA topoisomerase III</fullName>
    </alternativeName>
</protein>
<evidence type="ECO:0000256" key="6">
    <source>
        <dbReference type="ARBA" id="ARBA00023125"/>
    </source>
</evidence>
<dbReference type="PROSITE" id="PS52039">
    <property type="entry name" value="TOPO_IA_2"/>
    <property type="match status" value="1"/>
</dbReference>
<dbReference type="PRINTS" id="PR00417">
    <property type="entry name" value="PRTPISMRASEI"/>
</dbReference>
<dbReference type="EMBL" id="JAKIKU010000016">
    <property type="protein sequence ID" value="MCL1047578.1"/>
    <property type="molecule type" value="Genomic_DNA"/>
</dbReference>
<dbReference type="InterPro" id="IPR005738">
    <property type="entry name" value="TopoIII"/>
</dbReference>
<dbReference type="InterPro" id="IPR034144">
    <property type="entry name" value="TOPRIM_TopoIII"/>
</dbReference>
<feature type="region of interest" description="Interaction with DNA" evidence="8">
    <location>
        <begin position="194"/>
        <end position="199"/>
    </location>
</feature>
<comment type="function">
    <text evidence="8">Releases the supercoiling and torsional tension of DNA, which is introduced during the DNA replication and transcription, by transiently cleaving and rejoining one strand of the DNA duplex. Introduces a single-strand break via transesterification at a target site in duplex DNA. The scissile phosphodiester is attacked by the catalytic tyrosine of the enzyme, resulting in the formation of a DNA-(5'-phosphotyrosyl)-enzyme intermediate and the expulsion of a 3'-OH DNA strand. The free DNA strand then undergoes passage around the unbroken strand, thus removing DNA supercoils. Finally, in the religation step, the DNA 3'-OH attacks the covalent intermediate to expel the active-site tyrosine and restore the DNA phosphodiester backbone.</text>
</comment>
<feature type="binding site" evidence="8">
    <location>
        <position position="103"/>
    </location>
    <ligand>
        <name>Mg(2+)</name>
        <dbReference type="ChEBI" id="CHEBI:18420"/>
        <label>1</label>
        <note>catalytic</note>
    </ligand>
</feature>
<dbReference type="Pfam" id="PF01131">
    <property type="entry name" value="Topoisom_bac"/>
    <property type="match status" value="1"/>
</dbReference>
<dbReference type="RefSeq" id="WP_248956895.1">
    <property type="nucleotide sequence ID" value="NZ_JAKIKU010000016.1"/>
</dbReference>
<feature type="site" description="Interaction with DNA" evidence="8">
    <location>
        <position position="178"/>
    </location>
</feature>
<dbReference type="SUPFAM" id="SSF56712">
    <property type="entry name" value="Prokaryotic type I DNA topoisomerase"/>
    <property type="match status" value="1"/>
</dbReference>
<comment type="cofactor">
    <cofactor evidence="8">
        <name>Mg(2+)</name>
        <dbReference type="ChEBI" id="CHEBI:18420"/>
    </cofactor>
    <text evidence="8">Binds two Mg(2+) per subunit.</text>
</comment>
<dbReference type="CDD" id="cd03362">
    <property type="entry name" value="TOPRIM_TopoIA_TopoIII"/>
    <property type="match status" value="1"/>
</dbReference>
<evidence type="ECO:0000256" key="7">
    <source>
        <dbReference type="ARBA" id="ARBA00023235"/>
    </source>
</evidence>
<dbReference type="Gene3D" id="1.10.460.10">
    <property type="entry name" value="Topoisomerase I, domain 2"/>
    <property type="match status" value="1"/>
</dbReference>
<evidence type="ECO:0000256" key="1">
    <source>
        <dbReference type="ARBA" id="ARBA00000213"/>
    </source>
</evidence>
<dbReference type="InterPro" id="IPR006171">
    <property type="entry name" value="TOPRIM_dom"/>
</dbReference>
<keyword evidence="13" id="KW-1185">Reference proteome</keyword>
<feature type="domain" description="Toprim" evidence="10">
    <location>
        <begin position="1"/>
        <end position="134"/>
    </location>
</feature>
<keyword evidence="7 8" id="KW-0413">Isomerase</keyword>
<dbReference type="Gene3D" id="2.70.20.10">
    <property type="entry name" value="Topoisomerase I, domain 3"/>
    <property type="match status" value="1"/>
</dbReference>
<organism evidence="12 13">
    <name type="scientific">Shewanella electrodiphila</name>
    <dbReference type="NCBI Taxonomy" id="934143"/>
    <lineage>
        <taxon>Bacteria</taxon>
        <taxon>Pseudomonadati</taxon>
        <taxon>Pseudomonadota</taxon>
        <taxon>Gammaproteobacteria</taxon>
        <taxon>Alteromonadales</taxon>
        <taxon>Shewanellaceae</taxon>
        <taxon>Shewanella</taxon>
    </lineage>
</organism>
<gene>
    <name evidence="8" type="primary">topB</name>
    <name evidence="12" type="ORF">L2737_19945</name>
</gene>
<dbReference type="NCBIfam" id="NF005829">
    <property type="entry name" value="PRK07726.1"/>
    <property type="match status" value="1"/>
</dbReference>
<keyword evidence="5 8" id="KW-0799">Topoisomerase</keyword>
<evidence type="ECO:0000259" key="10">
    <source>
        <dbReference type="PROSITE" id="PS50880"/>
    </source>
</evidence>
<dbReference type="SMART" id="SM00437">
    <property type="entry name" value="TOP1Ac"/>
    <property type="match status" value="1"/>
</dbReference>
<dbReference type="InterPro" id="IPR013824">
    <property type="entry name" value="Topo_IA_cen_sub1"/>
</dbReference>
<dbReference type="InterPro" id="IPR013826">
    <property type="entry name" value="Topo_IA_cen_sub3"/>
</dbReference>
<evidence type="ECO:0000256" key="8">
    <source>
        <dbReference type="HAMAP-Rule" id="MF_00953"/>
    </source>
</evidence>
<evidence type="ECO:0000259" key="11">
    <source>
        <dbReference type="PROSITE" id="PS52039"/>
    </source>
</evidence>
<accession>A0ABT0KUS2</accession>
<dbReference type="SMART" id="SM00436">
    <property type="entry name" value="TOP1Bc"/>
    <property type="match status" value="1"/>
</dbReference>
<feature type="binding site" evidence="8">
    <location>
        <position position="103"/>
    </location>
    <ligand>
        <name>Mg(2+)</name>
        <dbReference type="ChEBI" id="CHEBI:18420"/>
        <label>2</label>
    </ligand>
</feature>
<dbReference type="Pfam" id="PF01751">
    <property type="entry name" value="Toprim"/>
    <property type="match status" value="1"/>
</dbReference>
<evidence type="ECO:0000256" key="2">
    <source>
        <dbReference type="ARBA" id="ARBA00009446"/>
    </source>
</evidence>
<evidence type="ECO:0000256" key="9">
    <source>
        <dbReference type="SAM" id="MobiDB-lite"/>
    </source>
</evidence>
<comment type="similarity">
    <text evidence="2 8">Belongs to the type IA topoisomerase family.</text>
</comment>
<dbReference type="NCBIfam" id="TIGR01056">
    <property type="entry name" value="topB"/>
    <property type="match status" value="1"/>
</dbReference>
<dbReference type="InterPro" id="IPR000380">
    <property type="entry name" value="Topo_IA"/>
</dbReference>
<keyword evidence="3 8" id="KW-0479">Metal-binding</keyword>
<feature type="binding site" evidence="8">
    <location>
        <position position="7"/>
    </location>
    <ligand>
        <name>Mg(2+)</name>
        <dbReference type="ChEBI" id="CHEBI:18420"/>
        <label>1</label>
        <note>catalytic</note>
    </ligand>
</feature>
<evidence type="ECO:0000256" key="5">
    <source>
        <dbReference type="ARBA" id="ARBA00023029"/>
    </source>
</evidence>
<comment type="catalytic activity">
    <reaction evidence="1 8">
        <text>ATP-independent breakage of single-stranded DNA, followed by passage and rejoining.</text>
        <dbReference type="EC" id="5.6.2.1"/>
    </reaction>
</comment>
<feature type="site" description="Interaction with DNA" evidence="8">
    <location>
        <position position="330"/>
    </location>
</feature>
<feature type="site" description="Interaction with DNA" evidence="8">
    <location>
        <position position="185"/>
    </location>
</feature>
<dbReference type="InterPro" id="IPR023405">
    <property type="entry name" value="Topo_IA_core_domain"/>
</dbReference>
<feature type="compositionally biased region" description="Low complexity" evidence="9">
    <location>
        <begin position="633"/>
        <end position="647"/>
    </location>
</feature>
<feature type="binding site" evidence="8">
    <location>
        <position position="105"/>
    </location>
    <ligand>
        <name>Mg(2+)</name>
        <dbReference type="ChEBI" id="CHEBI:18420"/>
        <label>2</label>
    </ligand>
</feature>
<sequence>MILYIAEKPSLGRAIADVLPKPHKKGDGYIMTANGDCVSWCVGHLLEQAEPDAYDPAYKSWQLAHLPIVPQQWKLKPKSKTRSQLSTLKKLIKQASSLVNAGDPDREGQLLVDEVISYSGIKADKISQTQRLLISDLNPSAVKRALNQMRSNKEFVPLSTSALARSRADWLYGMNMTRAYTIQGRKVGYQGVLSVGRVQTPVLGLVVRRDEEIAHFVPKPFYDVLAHLITQENQTFTAKWKPSEACQPYMDEEGRVLAKGLAENVVGRITNQPAEVTKLEAKSKRQNPPLPYSLSALQIDAAKRFGMSAKDVLDTCQSLYERHKLITYPRSDSRYLPVEQHGLAPQVINAISKNDPSLTAKADSPNSKLKSKAWDDKKVDAHHAIVPTEKVTNLANLSSKEAKLYSHIARQYLAQFYKAYLYDETQVEVTIAGGLFTTKAKQETSLGWKQLFAASDTTKKDDDELATLPALTQGQSLHCTQGELLEKVTQPPKHFTDATLLGAMTGINRFVTNKDVKKILKDTDGLGTEATRAGIIELLFKRGYLQRQGKSIVATPVGIGLVNSLPESATTPDMTALWESSLDAISQKQLRYDAFMSPLLNQLNDLITQAANQLPSALSGVTGPGYKKRRSSSSRGSSSKGSSTKSSGYKRKASSSSSGNKTIKNTTKRVSKKTAN</sequence>
<dbReference type="InterPro" id="IPR023406">
    <property type="entry name" value="Topo_IA_AS"/>
</dbReference>
<dbReference type="Gene3D" id="1.10.290.10">
    <property type="entry name" value="Topoisomerase I, domain 4"/>
    <property type="match status" value="1"/>
</dbReference>
<keyword evidence="4 8" id="KW-0460">Magnesium</keyword>
<dbReference type="PROSITE" id="PS00396">
    <property type="entry name" value="TOPO_IA_1"/>
    <property type="match status" value="1"/>
</dbReference>
<evidence type="ECO:0000313" key="12">
    <source>
        <dbReference type="EMBL" id="MCL1047578.1"/>
    </source>
</evidence>
<feature type="compositionally biased region" description="Basic residues" evidence="9">
    <location>
        <begin position="666"/>
        <end position="676"/>
    </location>
</feature>
<dbReference type="Proteomes" id="UP001202134">
    <property type="component" value="Unassembled WGS sequence"/>
</dbReference>
<dbReference type="HAMAP" id="MF_00953">
    <property type="entry name" value="Topoisom_3_prok"/>
    <property type="match status" value="1"/>
</dbReference>
<evidence type="ECO:0000256" key="4">
    <source>
        <dbReference type="ARBA" id="ARBA00022842"/>
    </source>
</evidence>
<dbReference type="PANTHER" id="PTHR11390">
    <property type="entry name" value="PROKARYOTIC DNA TOPOISOMERASE"/>
    <property type="match status" value="1"/>
</dbReference>